<evidence type="ECO:0000256" key="3">
    <source>
        <dbReference type="ARBA" id="ARBA00004236"/>
    </source>
</evidence>
<comment type="catalytic activity">
    <reaction evidence="33">
        <text>1,2-di-(9Z-octadecenoyl)-glycerol + (9Z)-octadecenoate + H(+) = 1,2,3-tri-(9Z-octadecenoyl)-glycerol + H2O</text>
        <dbReference type="Rhea" id="RHEA:38379"/>
        <dbReference type="ChEBI" id="CHEBI:15377"/>
        <dbReference type="ChEBI" id="CHEBI:15378"/>
        <dbReference type="ChEBI" id="CHEBI:30823"/>
        <dbReference type="ChEBI" id="CHEBI:52323"/>
        <dbReference type="ChEBI" id="CHEBI:53753"/>
    </reaction>
    <physiologicalReaction direction="right-to-left" evidence="33">
        <dbReference type="Rhea" id="RHEA:38381"/>
    </physiologicalReaction>
</comment>
<keyword evidence="14" id="KW-0963">Cytoplasm</keyword>
<organism evidence="44 45">
    <name type="scientific">Trichoplax adhaerens</name>
    <name type="common">Trichoplax reptans</name>
    <dbReference type="NCBI Taxonomy" id="10228"/>
    <lineage>
        <taxon>Eukaryota</taxon>
        <taxon>Metazoa</taxon>
        <taxon>Placozoa</taxon>
        <taxon>Uniplacotomia</taxon>
        <taxon>Trichoplacea</taxon>
        <taxon>Trichoplacidae</taxon>
        <taxon>Trichoplax</taxon>
    </lineage>
</organism>
<evidence type="ECO:0000256" key="25">
    <source>
        <dbReference type="ARBA" id="ARBA00031112"/>
    </source>
</evidence>
<dbReference type="OrthoDB" id="408631at2759"/>
<accession>B3RUE4</accession>
<evidence type="ECO:0000313" key="45">
    <source>
        <dbReference type="Proteomes" id="UP000009022"/>
    </source>
</evidence>
<evidence type="ECO:0000256" key="24">
    <source>
        <dbReference type="ARBA" id="ARBA00030031"/>
    </source>
</evidence>
<dbReference type="SUPFAM" id="SSF53474">
    <property type="entry name" value="alpha/beta-Hydrolases"/>
    <property type="match status" value="1"/>
</dbReference>
<dbReference type="InterPro" id="IPR029058">
    <property type="entry name" value="AB_hydrolase_fold"/>
</dbReference>
<evidence type="ECO:0000256" key="17">
    <source>
        <dbReference type="ARBA" id="ARBA00022801"/>
    </source>
</evidence>
<dbReference type="EMBL" id="DS985244">
    <property type="protein sequence ID" value="EDV25319.1"/>
    <property type="molecule type" value="Genomic_DNA"/>
</dbReference>
<evidence type="ECO:0000256" key="15">
    <source>
        <dbReference type="ARBA" id="ARBA00022548"/>
    </source>
</evidence>
<dbReference type="STRING" id="10228.B3RUE4"/>
<evidence type="ECO:0000256" key="34">
    <source>
        <dbReference type="ARBA" id="ARBA00048674"/>
    </source>
</evidence>
<dbReference type="EC" id="3.1.1.23" evidence="11"/>
<comment type="catalytic activity">
    <reaction evidence="29">
        <text>2-(5Z,8Z,11Z,14Z-eicosatetraenoyl)-glycerol + H2O = glycerol + (5Z,8Z,11Z,14Z)-eicosatetraenoate + H(+)</text>
        <dbReference type="Rhea" id="RHEA:26132"/>
        <dbReference type="ChEBI" id="CHEBI:15377"/>
        <dbReference type="ChEBI" id="CHEBI:15378"/>
        <dbReference type="ChEBI" id="CHEBI:17754"/>
        <dbReference type="ChEBI" id="CHEBI:32395"/>
        <dbReference type="ChEBI" id="CHEBI:52392"/>
    </reaction>
    <physiologicalReaction direction="left-to-right" evidence="29">
        <dbReference type="Rhea" id="RHEA:26133"/>
    </physiologicalReaction>
</comment>
<dbReference type="InParanoid" id="B3RUE4"/>
<evidence type="ECO:0000256" key="29">
    <source>
        <dbReference type="ARBA" id="ARBA00047476"/>
    </source>
</evidence>
<gene>
    <name evidence="44" type="ORF">TRIADDRAFT_55258</name>
</gene>
<comment type="catalytic activity">
    <reaction evidence="39">
        <text>2-(9Z-octadecenoyl)-glycerol + H2O = glycerol + (9Z)-octadecenoate + H(+)</text>
        <dbReference type="Rhea" id="RHEA:38491"/>
        <dbReference type="ChEBI" id="CHEBI:15377"/>
        <dbReference type="ChEBI" id="CHEBI:15378"/>
        <dbReference type="ChEBI" id="CHEBI:17754"/>
        <dbReference type="ChEBI" id="CHEBI:30823"/>
        <dbReference type="ChEBI" id="CHEBI:73990"/>
    </reaction>
    <physiologicalReaction direction="left-to-right" evidence="39">
        <dbReference type="Rhea" id="RHEA:38492"/>
    </physiologicalReaction>
</comment>
<keyword evidence="15" id="KW-0153">Cholesterol metabolism</keyword>
<comment type="catalytic activity">
    <reaction evidence="27">
        <text>1-(9Z-octadecenoyl)-glycerol + H2O = glycerol + (9Z)-octadecenoate + H(+)</text>
        <dbReference type="Rhea" id="RHEA:38487"/>
        <dbReference type="ChEBI" id="CHEBI:15377"/>
        <dbReference type="ChEBI" id="CHEBI:15378"/>
        <dbReference type="ChEBI" id="CHEBI:17754"/>
        <dbReference type="ChEBI" id="CHEBI:30823"/>
        <dbReference type="ChEBI" id="CHEBI:75342"/>
    </reaction>
    <physiologicalReaction direction="left-to-right" evidence="27">
        <dbReference type="Rhea" id="RHEA:38488"/>
    </physiologicalReaction>
</comment>
<evidence type="ECO:0000256" key="9">
    <source>
        <dbReference type="ARBA" id="ARBA00010515"/>
    </source>
</evidence>
<dbReference type="KEGG" id="tad:TRIADDRAFT_55258"/>
<evidence type="ECO:0000256" key="11">
    <source>
        <dbReference type="ARBA" id="ARBA00013254"/>
    </source>
</evidence>
<comment type="subcellular location">
    <subcellularLocation>
        <location evidence="3">Cell membrane</location>
    </subcellularLocation>
    <subcellularLocation>
        <location evidence="6">Cytoplasm</location>
        <location evidence="6">Cytosol</location>
    </subcellularLocation>
    <subcellularLocation>
        <location evidence="5">Lipid droplet</location>
    </subcellularLocation>
    <subcellularLocation>
        <location evidence="4">Membrane</location>
        <location evidence="4">Caveola</location>
    </subcellularLocation>
</comment>
<comment type="catalytic activity">
    <reaction evidence="36">
        <text>2,3-di-(9Z)-octadecenoyl-sn-glycerol + H2O = 2-(9Z-octadecenoyl)-glycerol + (9Z)-octadecenoate + H(+)</text>
        <dbReference type="Rhea" id="RHEA:38383"/>
        <dbReference type="ChEBI" id="CHEBI:15377"/>
        <dbReference type="ChEBI" id="CHEBI:15378"/>
        <dbReference type="ChEBI" id="CHEBI:30823"/>
        <dbReference type="ChEBI" id="CHEBI:73990"/>
        <dbReference type="ChEBI" id="CHEBI:75824"/>
    </reaction>
    <physiologicalReaction direction="left-to-right" evidence="36">
        <dbReference type="Rhea" id="RHEA:38384"/>
    </physiologicalReaction>
</comment>
<dbReference type="eggNOG" id="KOG4388">
    <property type="taxonomic scope" value="Eukaryota"/>
</dbReference>
<dbReference type="AlphaFoldDB" id="B3RUE4"/>
<protein>
    <recommendedName>
        <fullName evidence="12">Hormone-sensitive lipase</fullName>
        <ecNumber evidence="11">3.1.1.23</ecNumber>
        <ecNumber evidence="10">3.1.1.79</ecNumber>
    </recommendedName>
    <alternativeName>
        <fullName evidence="25">Monoacylglycerol lipase LIPE</fullName>
    </alternativeName>
    <alternativeName>
        <fullName evidence="24">Retinyl ester hydrolase</fullName>
    </alternativeName>
</protein>
<evidence type="ECO:0000256" key="19">
    <source>
        <dbReference type="ARBA" id="ARBA00023098"/>
    </source>
</evidence>
<evidence type="ECO:0000256" key="35">
    <source>
        <dbReference type="ARBA" id="ARBA00049053"/>
    </source>
</evidence>
<keyword evidence="18" id="KW-0442">Lipid degradation</keyword>
<dbReference type="EC" id="3.1.1.79" evidence="10"/>
<evidence type="ECO:0000256" key="10">
    <source>
        <dbReference type="ARBA" id="ARBA00013088"/>
    </source>
</evidence>
<evidence type="ECO:0000256" key="6">
    <source>
        <dbReference type="ARBA" id="ARBA00004514"/>
    </source>
</evidence>
<evidence type="ECO:0000256" key="40">
    <source>
        <dbReference type="ARBA" id="ARBA00049519"/>
    </source>
</evidence>
<evidence type="ECO:0000259" key="42">
    <source>
        <dbReference type="Pfam" id="PF06350"/>
    </source>
</evidence>
<evidence type="ECO:0000256" key="36">
    <source>
        <dbReference type="ARBA" id="ARBA00049143"/>
    </source>
</evidence>
<comment type="similarity">
    <text evidence="9">Belongs to the 'GDXG' lipolytic enzyme family.</text>
</comment>
<evidence type="ECO:0000256" key="31">
    <source>
        <dbReference type="ARBA" id="ARBA00047674"/>
    </source>
</evidence>
<dbReference type="InterPro" id="IPR002168">
    <property type="entry name" value="Lipase_GDXG_HIS_AS"/>
</dbReference>
<comment type="catalytic activity">
    <reaction evidence="35">
        <text>all-trans-retinyl hexadecanoate + H2O = all-trans-retinol + hexadecanoate + H(+)</text>
        <dbReference type="Rhea" id="RHEA:13933"/>
        <dbReference type="ChEBI" id="CHEBI:7896"/>
        <dbReference type="ChEBI" id="CHEBI:15377"/>
        <dbReference type="ChEBI" id="CHEBI:15378"/>
        <dbReference type="ChEBI" id="CHEBI:17336"/>
        <dbReference type="ChEBI" id="CHEBI:17616"/>
    </reaction>
    <physiologicalReaction direction="left-to-right" evidence="35">
        <dbReference type="Rhea" id="RHEA:13934"/>
    </physiologicalReaction>
</comment>
<dbReference type="CTD" id="6753044"/>
<dbReference type="GO" id="GO:0005829">
    <property type="term" value="C:cytosol"/>
    <property type="evidence" value="ECO:0000318"/>
    <property type="project" value="GO_Central"/>
</dbReference>
<evidence type="ECO:0000313" key="44">
    <source>
        <dbReference type="EMBL" id="EDV25319.1"/>
    </source>
</evidence>
<evidence type="ECO:0000256" key="18">
    <source>
        <dbReference type="ARBA" id="ARBA00022963"/>
    </source>
</evidence>
<dbReference type="GO" id="GO:0005811">
    <property type="term" value="C:lipid droplet"/>
    <property type="evidence" value="ECO:0007669"/>
    <property type="project" value="UniProtKB-SubCell"/>
</dbReference>
<dbReference type="GO" id="GO:0008203">
    <property type="term" value="P:cholesterol metabolic process"/>
    <property type="evidence" value="ECO:0007669"/>
    <property type="project" value="UniProtKB-KW"/>
</dbReference>
<keyword evidence="17" id="KW-0378">Hydrolase</keyword>
<evidence type="ECO:0000256" key="4">
    <source>
        <dbReference type="ARBA" id="ARBA00004345"/>
    </source>
</evidence>
<evidence type="ECO:0000259" key="43">
    <source>
        <dbReference type="Pfam" id="PF07859"/>
    </source>
</evidence>
<evidence type="ECO:0000256" key="16">
    <source>
        <dbReference type="ARBA" id="ARBA00022677"/>
    </source>
</evidence>
<dbReference type="Proteomes" id="UP000009022">
    <property type="component" value="Unassembled WGS sequence"/>
</dbReference>
<evidence type="ECO:0000256" key="20">
    <source>
        <dbReference type="ARBA" id="ARBA00023136"/>
    </source>
</evidence>
<name>B3RUE4_TRIAD</name>
<feature type="compositionally biased region" description="Basic and acidic residues" evidence="41">
    <location>
        <begin position="1"/>
        <end position="11"/>
    </location>
</feature>
<comment type="catalytic activity">
    <reaction evidence="32">
        <text>1,2,3-tri-(9Z-octadecenoyl)-glycerol + H2O = di-(9Z)-octadecenoylglycerol + (9Z)-octadecenoate + H(+)</text>
        <dbReference type="Rhea" id="RHEA:38575"/>
        <dbReference type="ChEBI" id="CHEBI:15377"/>
        <dbReference type="ChEBI" id="CHEBI:15378"/>
        <dbReference type="ChEBI" id="CHEBI:30823"/>
        <dbReference type="ChEBI" id="CHEBI:53753"/>
        <dbReference type="ChEBI" id="CHEBI:75945"/>
    </reaction>
    <physiologicalReaction direction="left-to-right" evidence="32">
        <dbReference type="Rhea" id="RHEA:38576"/>
    </physiologicalReaction>
</comment>
<dbReference type="GO" id="GO:0004806">
    <property type="term" value="F:triacylglycerol lipase activity"/>
    <property type="evidence" value="ECO:0000318"/>
    <property type="project" value="GO_Central"/>
</dbReference>
<reference evidence="44 45" key="1">
    <citation type="journal article" date="2008" name="Nature">
        <title>The Trichoplax genome and the nature of placozoans.</title>
        <authorList>
            <person name="Srivastava M."/>
            <person name="Begovic E."/>
            <person name="Chapman J."/>
            <person name="Putnam N.H."/>
            <person name="Hellsten U."/>
            <person name="Kawashima T."/>
            <person name="Kuo A."/>
            <person name="Mitros T."/>
            <person name="Salamov A."/>
            <person name="Carpenter M.L."/>
            <person name="Signorovitch A.Y."/>
            <person name="Moreno M.A."/>
            <person name="Kamm K."/>
            <person name="Grimwood J."/>
            <person name="Schmutz J."/>
            <person name="Shapiro H."/>
            <person name="Grigoriev I.V."/>
            <person name="Buss L.W."/>
            <person name="Schierwater B."/>
            <person name="Dellaporta S.L."/>
            <person name="Rokhsar D.S."/>
        </authorList>
    </citation>
    <scope>NUCLEOTIDE SEQUENCE [LARGE SCALE GENOMIC DNA]</scope>
    <source>
        <strain evidence="44 45">Grell-BS-1999</strain>
    </source>
</reference>
<dbReference type="GO" id="GO:0004771">
    <property type="term" value="F:sterol ester esterase activity"/>
    <property type="evidence" value="ECO:0000318"/>
    <property type="project" value="GO_Central"/>
</dbReference>
<feature type="domain" description="Hormone-sensitive lipase N-terminal" evidence="42">
    <location>
        <begin position="93"/>
        <end position="394"/>
    </location>
</feature>
<comment type="catalytic activity">
    <reaction evidence="23">
        <text>1-O-hexadecyl-2-acetyl-sn-glycerol + H2O = 1-O-hexadecyl-sn-glycerol + acetate + H(+)</text>
        <dbReference type="Rhea" id="RHEA:38563"/>
        <dbReference type="ChEBI" id="CHEBI:15377"/>
        <dbReference type="ChEBI" id="CHEBI:15378"/>
        <dbReference type="ChEBI" id="CHEBI:30089"/>
        <dbReference type="ChEBI" id="CHEBI:34115"/>
        <dbReference type="ChEBI" id="CHEBI:75936"/>
    </reaction>
    <physiologicalReaction direction="left-to-right" evidence="23">
        <dbReference type="Rhea" id="RHEA:38564"/>
    </physiologicalReaction>
</comment>
<comment type="pathway">
    <text evidence="7">Glycerolipid metabolism; triacylglycerol degradation.</text>
</comment>
<evidence type="ECO:0000256" key="8">
    <source>
        <dbReference type="ARBA" id="ARBA00005189"/>
    </source>
</evidence>
<evidence type="ECO:0000256" key="27">
    <source>
        <dbReference type="ARBA" id="ARBA00047438"/>
    </source>
</evidence>
<sequence length="715" mass="80928">MQNERELKAMEDSNGFSWQRGEMKRQESSTDDVFLIEKQTTTTAAGSNGHFNKRCHDSCTINQTYFQRCMDRLKATANGNHYSPLLQLLTQIDNLTDQIENHFISLDKLSDSEKSLIGYVQCIKIDMIHLVDHHLWYILDRIHTYDCWQDGTKGNGYRSVLTVMQSCLVKMKTVLASVQVNMKKLLFRLAKYLTELEDFTRVFSHLASMLQAMKQLMMLTSDGRLFHEFNNTSHDFLQQVDNLDQECFYGRVFAFQYPDSIANSLKVINLMMAAYGEAFARHNNIAVRAAGLVLYSAKYYSNPQLKARQIVDLSKNQQIEFTKSFWQLNENQLLRHVPSLLCNSVAVNQTIQVKMETMNIHNTDNKLMVIPFPGNNPDAVINMRLLSYYARKGQEVNKLVTFMTTLQFREMPYSKGIVIHFHGGGFIAQSSRSHEIYLRSWVRNLDVPVVSIDYTLSPEASFPYAIEECFYAYCWILQHISLMGSTAEYVCLTGDSAGATLAVCVAMRAAEYGLRIPDGIVCSYPAFMFRNAASPSRCLSYFDPLLQQGFLTTCLSAYLGVTVDNAHVNKSSTTSNGIDKVDNDNIVNGDIVDENNNIQCTKDVPKNESSSPRPILSLTDHVLDNPYLSPLLADDNLLSKIPPMRINACDLDPILDDSIAFARRLKRVGVDVQVRVFSELPHGFLNFVYISEEATAASDEIVSQMKSFLSDSTSS</sequence>
<dbReference type="PROSITE" id="PS01173">
    <property type="entry name" value="LIPASE_GDXG_HIS"/>
    <property type="match status" value="1"/>
</dbReference>
<proteinExistence type="inferred from homology"/>
<dbReference type="PhylomeDB" id="B3RUE4"/>
<dbReference type="PANTHER" id="PTHR23025:SF3">
    <property type="entry name" value="HORMONE-SENSITIVE LIPASE"/>
    <property type="match status" value="1"/>
</dbReference>
<comment type="catalytic activity">
    <reaction evidence="28">
        <text>1,2-di-(9Z-octadecenoyl)-glycerol + H2O = 2-(9Z-octadecenoyl)-glycerol + (9Z)-octadecenoate + H(+)</text>
        <dbReference type="Rhea" id="RHEA:38659"/>
        <dbReference type="ChEBI" id="CHEBI:15377"/>
        <dbReference type="ChEBI" id="CHEBI:15378"/>
        <dbReference type="ChEBI" id="CHEBI:30823"/>
        <dbReference type="ChEBI" id="CHEBI:52323"/>
        <dbReference type="ChEBI" id="CHEBI:73990"/>
    </reaction>
    <physiologicalReaction direction="left-to-right" evidence="28">
        <dbReference type="Rhea" id="RHEA:38660"/>
    </physiologicalReaction>
</comment>
<dbReference type="GeneID" id="6753044"/>
<evidence type="ECO:0000256" key="28">
    <source>
        <dbReference type="ARBA" id="ARBA00047458"/>
    </source>
</evidence>
<evidence type="ECO:0000256" key="37">
    <source>
        <dbReference type="ARBA" id="ARBA00049208"/>
    </source>
</evidence>
<evidence type="ECO:0000256" key="32">
    <source>
        <dbReference type="ARBA" id="ARBA00048386"/>
    </source>
</evidence>
<evidence type="ECO:0000256" key="41">
    <source>
        <dbReference type="SAM" id="MobiDB-lite"/>
    </source>
</evidence>
<feature type="region of interest" description="Disordered" evidence="41">
    <location>
        <begin position="1"/>
        <end position="25"/>
    </location>
</feature>
<dbReference type="InterPro" id="IPR010468">
    <property type="entry name" value="HSL_N"/>
</dbReference>
<keyword evidence="21" id="KW-1207">Sterol metabolism</keyword>
<dbReference type="Pfam" id="PF06350">
    <property type="entry name" value="HSL_N"/>
    <property type="match status" value="1"/>
</dbReference>
<comment type="catalytic activity">
    <reaction evidence="34">
        <text>1,2-di-(9Z-octadecenoyl)-glycerol + H2O = (9Z-octadecenoyl)-glycerol + (9Z)-octadecenoate + H(+)</text>
        <dbReference type="Rhea" id="RHEA:38455"/>
        <dbReference type="ChEBI" id="CHEBI:15377"/>
        <dbReference type="ChEBI" id="CHEBI:15378"/>
        <dbReference type="ChEBI" id="CHEBI:30823"/>
        <dbReference type="ChEBI" id="CHEBI:52323"/>
        <dbReference type="ChEBI" id="CHEBI:75937"/>
    </reaction>
    <physiologicalReaction direction="left-to-right" evidence="34">
        <dbReference type="Rhea" id="RHEA:38456"/>
    </physiologicalReaction>
</comment>
<evidence type="ECO:0000256" key="21">
    <source>
        <dbReference type="ARBA" id="ARBA00023166"/>
    </source>
</evidence>
<dbReference type="PANTHER" id="PTHR23025">
    <property type="entry name" value="TRIACYLGLYCEROL LIPASE"/>
    <property type="match status" value="1"/>
</dbReference>
<keyword evidence="22" id="KW-0753">Steroid metabolism</keyword>
<feature type="domain" description="Alpha/beta hydrolase fold-3" evidence="43">
    <location>
        <begin position="418"/>
        <end position="567"/>
    </location>
</feature>
<evidence type="ECO:0000256" key="33">
    <source>
        <dbReference type="ARBA" id="ARBA00048657"/>
    </source>
</evidence>
<dbReference type="OMA" id="CKETQFA"/>
<comment type="catalytic activity">
    <reaction evidence="30">
        <text>cholesteryl (9Z-octadecenoate) + H2O = cholesterol + (9Z)-octadecenoate + H(+)</text>
        <dbReference type="Rhea" id="RHEA:33875"/>
        <dbReference type="ChEBI" id="CHEBI:15377"/>
        <dbReference type="ChEBI" id="CHEBI:15378"/>
        <dbReference type="ChEBI" id="CHEBI:16113"/>
        <dbReference type="ChEBI" id="CHEBI:30823"/>
        <dbReference type="ChEBI" id="CHEBI:46898"/>
    </reaction>
    <physiologicalReaction direction="left-to-right" evidence="30">
        <dbReference type="Rhea" id="RHEA:33876"/>
    </physiologicalReaction>
</comment>
<keyword evidence="45" id="KW-1185">Reference proteome</keyword>
<evidence type="ECO:0000256" key="5">
    <source>
        <dbReference type="ARBA" id="ARBA00004502"/>
    </source>
</evidence>
<comment type="catalytic activity">
    <reaction evidence="2">
        <text>Hydrolyzes glycerol monoesters of long-chain fatty acids.</text>
        <dbReference type="EC" id="3.1.1.23"/>
    </reaction>
</comment>
<evidence type="ECO:0000256" key="7">
    <source>
        <dbReference type="ARBA" id="ARBA00004879"/>
    </source>
</evidence>
<evidence type="ECO:0000256" key="12">
    <source>
        <dbReference type="ARBA" id="ARBA00015845"/>
    </source>
</evidence>
<dbReference type="GO" id="GO:0019433">
    <property type="term" value="P:triglyceride catabolic process"/>
    <property type="evidence" value="ECO:0000318"/>
    <property type="project" value="GO_Central"/>
</dbReference>
<evidence type="ECO:0000256" key="22">
    <source>
        <dbReference type="ARBA" id="ARBA00023221"/>
    </source>
</evidence>
<keyword evidence="16" id="KW-0551">Lipid droplet</keyword>
<dbReference type="InterPro" id="IPR013094">
    <property type="entry name" value="AB_hydrolase_3"/>
</dbReference>
<evidence type="ECO:0000256" key="13">
    <source>
        <dbReference type="ARBA" id="ARBA00022475"/>
    </source>
</evidence>
<evidence type="ECO:0000256" key="14">
    <source>
        <dbReference type="ARBA" id="ARBA00022490"/>
    </source>
</evidence>
<comment type="pathway">
    <text evidence="8">Lipid metabolism.</text>
</comment>
<evidence type="ECO:0000256" key="38">
    <source>
        <dbReference type="ARBA" id="ARBA00049372"/>
    </source>
</evidence>
<evidence type="ECO:0000256" key="23">
    <source>
        <dbReference type="ARBA" id="ARBA00023406"/>
    </source>
</evidence>
<comment type="catalytic activity">
    <reaction evidence="31">
        <text>a diacylglycerol + H2O = a monoacylglycerol + a fatty acid + H(+)</text>
        <dbReference type="Rhea" id="RHEA:32731"/>
        <dbReference type="ChEBI" id="CHEBI:15377"/>
        <dbReference type="ChEBI" id="CHEBI:15378"/>
        <dbReference type="ChEBI" id="CHEBI:17408"/>
        <dbReference type="ChEBI" id="CHEBI:18035"/>
        <dbReference type="ChEBI" id="CHEBI:28868"/>
        <dbReference type="EC" id="3.1.1.79"/>
    </reaction>
</comment>
<keyword evidence="19" id="KW-0443">Lipid metabolism</keyword>
<keyword evidence="13" id="KW-1003">Cell membrane</keyword>
<dbReference type="Pfam" id="PF07859">
    <property type="entry name" value="Abhydrolase_3"/>
    <property type="match status" value="2"/>
</dbReference>
<evidence type="ECO:0000256" key="39">
    <source>
        <dbReference type="ARBA" id="ARBA00049461"/>
    </source>
</evidence>
<dbReference type="GO" id="GO:0047372">
    <property type="term" value="F:monoacylglycerol lipase activity"/>
    <property type="evidence" value="ECO:0007669"/>
    <property type="project" value="UniProtKB-EC"/>
</dbReference>
<dbReference type="RefSeq" id="XP_002111352.1">
    <property type="nucleotide sequence ID" value="XM_002111316.1"/>
</dbReference>
<comment type="catalytic activity">
    <reaction evidence="40">
        <text>1,2-di-(9Z-octadecenoyl)-sn-glycerol + H2O = (9Z-octadecenoyl)-glycerol + (9Z)-octadecenoate + H(+)</text>
        <dbReference type="Rhea" id="RHEA:39935"/>
        <dbReference type="ChEBI" id="CHEBI:15377"/>
        <dbReference type="ChEBI" id="CHEBI:15378"/>
        <dbReference type="ChEBI" id="CHEBI:30823"/>
        <dbReference type="ChEBI" id="CHEBI:52333"/>
        <dbReference type="ChEBI" id="CHEBI:75937"/>
    </reaction>
    <physiologicalReaction direction="left-to-right" evidence="40">
        <dbReference type="Rhea" id="RHEA:39936"/>
    </physiologicalReaction>
</comment>
<dbReference type="GO" id="GO:0005901">
    <property type="term" value="C:caveola"/>
    <property type="evidence" value="ECO:0007669"/>
    <property type="project" value="UniProtKB-SubCell"/>
</dbReference>
<dbReference type="HOGENOM" id="CLU_010288_1_0_1"/>
<dbReference type="FunCoup" id="B3RUE4">
    <property type="interactions" value="338"/>
</dbReference>
<comment type="subunit">
    <text evidence="26">Monomer and homodimer. Interacts with CAVIN1 in the adipocyte cytoplasm. Interacts with PLIN5.</text>
</comment>
<dbReference type="Gene3D" id="3.40.50.1820">
    <property type="entry name" value="alpha/beta hydrolase"/>
    <property type="match status" value="1"/>
</dbReference>
<comment type="catalytic activity">
    <reaction evidence="37">
        <text>a monoacylglycerol + H2O = glycerol + a fatty acid + H(+)</text>
        <dbReference type="Rhea" id="RHEA:15245"/>
        <dbReference type="ChEBI" id="CHEBI:15377"/>
        <dbReference type="ChEBI" id="CHEBI:15378"/>
        <dbReference type="ChEBI" id="CHEBI:17408"/>
        <dbReference type="ChEBI" id="CHEBI:17754"/>
        <dbReference type="ChEBI" id="CHEBI:28868"/>
        <dbReference type="EC" id="3.1.1.79"/>
    </reaction>
</comment>
<keyword evidence="20" id="KW-0472">Membrane</keyword>
<evidence type="ECO:0000256" key="26">
    <source>
        <dbReference type="ARBA" id="ARBA00046695"/>
    </source>
</evidence>
<comment type="catalytic activity">
    <reaction evidence="1">
        <text>a triacylglycerol + H2O = a diacylglycerol + a fatty acid + H(+)</text>
        <dbReference type="Rhea" id="RHEA:12044"/>
        <dbReference type="ChEBI" id="CHEBI:15377"/>
        <dbReference type="ChEBI" id="CHEBI:15378"/>
        <dbReference type="ChEBI" id="CHEBI:17855"/>
        <dbReference type="ChEBI" id="CHEBI:18035"/>
        <dbReference type="ChEBI" id="CHEBI:28868"/>
        <dbReference type="EC" id="3.1.1.79"/>
    </reaction>
</comment>
<comment type="catalytic activity">
    <reaction evidence="38">
        <text>1,3-di-(9Z-octadecenoyl)-glycerol + H2O = 1-(9Z-octadecenoyl)-glycerol + (9Z)-octadecenoate + H(+)</text>
        <dbReference type="Rhea" id="RHEA:39939"/>
        <dbReference type="ChEBI" id="CHEBI:15377"/>
        <dbReference type="ChEBI" id="CHEBI:15378"/>
        <dbReference type="ChEBI" id="CHEBI:30823"/>
        <dbReference type="ChEBI" id="CHEBI:75342"/>
        <dbReference type="ChEBI" id="CHEBI:75735"/>
    </reaction>
    <physiologicalReaction direction="left-to-right" evidence="38">
        <dbReference type="Rhea" id="RHEA:39940"/>
    </physiologicalReaction>
</comment>
<evidence type="ECO:0000256" key="1">
    <source>
        <dbReference type="ARBA" id="ARBA00000803"/>
    </source>
</evidence>
<evidence type="ECO:0000256" key="2">
    <source>
        <dbReference type="ARBA" id="ARBA00001613"/>
    </source>
</evidence>
<feature type="domain" description="Alpha/beta hydrolase fold-3" evidence="43">
    <location>
        <begin position="620"/>
        <end position="685"/>
    </location>
</feature>
<dbReference type="UniPathway" id="UPA00256"/>
<evidence type="ECO:0000256" key="30">
    <source>
        <dbReference type="ARBA" id="ARBA00047653"/>
    </source>
</evidence>